<accession>A0A8K1FQ11</accession>
<evidence type="ECO:0000256" key="16">
    <source>
        <dbReference type="ARBA" id="ARBA00049385"/>
    </source>
</evidence>
<dbReference type="GO" id="GO:0005741">
    <property type="term" value="C:mitochondrial outer membrane"/>
    <property type="evidence" value="ECO:0007669"/>
    <property type="project" value="UniProtKB-SubCell"/>
</dbReference>
<keyword evidence="6" id="KW-0808">Transferase</keyword>
<dbReference type="SUPFAM" id="SSF161084">
    <property type="entry name" value="MAPEG domain-like"/>
    <property type="match status" value="1"/>
</dbReference>
<evidence type="ECO:0000256" key="3">
    <source>
        <dbReference type="ARBA" id="ARBA00004477"/>
    </source>
</evidence>
<evidence type="ECO:0000256" key="15">
    <source>
        <dbReference type="ARBA" id="ARBA00039397"/>
    </source>
</evidence>
<evidence type="ECO:0000256" key="7">
    <source>
        <dbReference type="ARBA" id="ARBA00022692"/>
    </source>
</evidence>
<evidence type="ECO:0000256" key="8">
    <source>
        <dbReference type="ARBA" id="ARBA00022787"/>
    </source>
</evidence>
<keyword evidence="11" id="KW-0007">Acetylation</keyword>
<dbReference type="EMBL" id="SPLM01000001">
    <property type="protein sequence ID" value="TMW68924.1"/>
    <property type="molecule type" value="Genomic_DNA"/>
</dbReference>
<evidence type="ECO:0000256" key="1">
    <source>
        <dbReference type="ARBA" id="ARBA00003701"/>
    </source>
</evidence>
<comment type="function">
    <text evidence="1">Conjugation of reduced glutathione to a wide number of exogenous and endogenous hydrophobic electrophiles.</text>
</comment>
<evidence type="ECO:0000256" key="17">
    <source>
        <dbReference type="SAM" id="Phobius"/>
    </source>
</evidence>
<keyword evidence="7 17" id="KW-0812">Transmembrane</keyword>
<comment type="catalytic activity">
    <reaction evidence="16">
        <text>RX + glutathione = an S-substituted glutathione + a halide anion + H(+)</text>
        <dbReference type="Rhea" id="RHEA:16437"/>
        <dbReference type="ChEBI" id="CHEBI:15378"/>
        <dbReference type="ChEBI" id="CHEBI:16042"/>
        <dbReference type="ChEBI" id="CHEBI:17792"/>
        <dbReference type="ChEBI" id="CHEBI:57925"/>
        <dbReference type="ChEBI" id="CHEBI:90779"/>
        <dbReference type="EC" id="2.5.1.18"/>
    </reaction>
    <physiologicalReaction direction="left-to-right" evidence="16">
        <dbReference type="Rhea" id="RHEA:16438"/>
    </physiologicalReaction>
</comment>
<dbReference type="PANTHER" id="PTHR10689">
    <property type="entry name" value="MICROSOMAL GLUTATHIONE S-TRANSFERASE 1"/>
    <property type="match status" value="1"/>
</dbReference>
<dbReference type="EC" id="2.5.1.18" evidence="5"/>
<evidence type="ECO:0000256" key="2">
    <source>
        <dbReference type="ARBA" id="ARBA00004294"/>
    </source>
</evidence>
<evidence type="ECO:0000256" key="10">
    <source>
        <dbReference type="ARBA" id="ARBA00022989"/>
    </source>
</evidence>
<dbReference type="GO" id="GO:0004364">
    <property type="term" value="F:glutathione transferase activity"/>
    <property type="evidence" value="ECO:0007669"/>
    <property type="project" value="UniProtKB-EC"/>
</dbReference>
<comment type="subunit">
    <text evidence="14">Homotrimer; The trimer binds only one molecule of glutathione.</text>
</comment>
<dbReference type="InterPro" id="IPR023352">
    <property type="entry name" value="MAPEG-like_dom_sf"/>
</dbReference>
<dbReference type="InterPro" id="IPR040162">
    <property type="entry name" value="MGST1-like"/>
</dbReference>
<dbReference type="Pfam" id="PF01124">
    <property type="entry name" value="MAPEG"/>
    <property type="match status" value="1"/>
</dbReference>
<evidence type="ECO:0000256" key="14">
    <source>
        <dbReference type="ARBA" id="ARBA00038540"/>
    </source>
</evidence>
<dbReference type="InterPro" id="IPR001129">
    <property type="entry name" value="Membr-assoc_MAPEG"/>
</dbReference>
<evidence type="ECO:0000256" key="11">
    <source>
        <dbReference type="ARBA" id="ARBA00022990"/>
    </source>
</evidence>
<evidence type="ECO:0000313" key="18">
    <source>
        <dbReference type="EMBL" id="TMW68924.1"/>
    </source>
</evidence>
<proteinExistence type="inferred from homology"/>
<reference evidence="18" key="1">
    <citation type="submission" date="2019-03" db="EMBL/GenBank/DDBJ databases">
        <title>Long read genome sequence of the mycoparasitic Pythium oligandrum ATCC 38472 isolated from sugarbeet rhizosphere.</title>
        <authorList>
            <person name="Gaulin E."/>
        </authorList>
    </citation>
    <scope>NUCLEOTIDE SEQUENCE</scope>
    <source>
        <strain evidence="18">ATCC 38472_TT</strain>
    </source>
</reference>
<dbReference type="PANTHER" id="PTHR10689:SF6">
    <property type="entry name" value="MICROSOMAL GLUTATHIONE S-TRANSFERASE 1"/>
    <property type="match status" value="1"/>
</dbReference>
<dbReference type="Gene3D" id="1.20.120.550">
    <property type="entry name" value="Membrane associated eicosanoid/glutathione metabolism-like domain"/>
    <property type="match status" value="1"/>
</dbReference>
<dbReference type="AlphaFoldDB" id="A0A8K1FQ11"/>
<dbReference type="Proteomes" id="UP000794436">
    <property type="component" value="Unassembled WGS sequence"/>
</dbReference>
<evidence type="ECO:0000256" key="5">
    <source>
        <dbReference type="ARBA" id="ARBA00012452"/>
    </source>
</evidence>
<keyword evidence="9" id="KW-0256">Endoplasmic reticulum</keyword>
<dbReference type="GO" id="GO:0005789">
    <property type="term" value="C:endoplasmic reticulum membrane"/>
    <property type="evidence" value="ECO:0007669"/>
    <property type="project" value="UniProtKB-SubCell"/>
</dbReference>
<sequence>MVLGPTSVTVKTYVLCTGVLYTKFFLTTMIQGGKTFESGGRPPEDAKLSLAKGHPKQNYGLAGDVNDVRILHAKEVEHRWRRIIANDLESMPFALFVFGSGILVEADERVQVGAMVVYTLARVGHTVAYAKQKQPHRGLLWMLGCSCIFVGIGNAVYKALTIK</sequence>
<comment type="similarity">
    <text evidence="4">Belongs to the MAPEG family.</text>
</comment>
<keyword evidence="19" id="KW-1185">Reference proteome</keyword>
<organism evidence="18 19">
    <name type="scientific">Pythium oligandrum</name>
    <name type="common">Mycoparasitic fungus</name>
    <dbReference type="NCBI Taxonomy" id="41045"/>
    <lineage>
        <taxon>Eukaryota</taxon>
        <taxon>Sar</taxon>
        <taxon>Stramenopiles</taxon>
        <taxon>Oomycota</taxon>
        <taxon>Peronosporomycetes</taxon>
        <taxon>Pythiales</taxon>
        <taxon>Pythiaceae</taxon>
        <taxon>Pythium</taxon>
    </lineage>
</organism>
<evidence type="ECO:0000256" key="4">
    <source>
        <dbReference type="ARBA" id="ARBA00010459"/>
    </source>
</evidence>
<gene>
    <name evidence="18" type="ORF">Poli38472_001080</name>
</gene>
<feature type="transmembrane region" description="Helical" evidence="17">
    <location>
        <begin position="139"/>
        <end position="157"/>
    </location>
</feature>
<keyword evidence="10 17" id="KW-1133">Transmembrane helix</keyword>
<evidence type="ECO:0000256" key="9">
    <source>
        <dbReference type="ARBA" id="ARBA00022824"/>
    </source>
</evidence>
<comment type="subcellular location">
    <subcellularLocation>
        <location evidence="3">Endoplasmic reticulum membrane</location>
        <topology evidence="3">Multi-pass membrane protein</topology>
    </subcellularLocation>
    <subcellularLocation>
        <location evidence="2">Mitochondrion outer membrane</location>
    </subcellularLocation>
</comment>
<keyword evidence="8" id="KW-1000">Mitochondrion outer membrane</keyword>
<name>A0A8K1FQ11_PYTOL</name>
<keyword evidence="12" id="KW-0496">Mitochondrion</keyword>
<dbReference type="FunFam" id="1.20.120.550:FF:000005">
    <property type="entry name" value="Inorganic phosphate transporter 1-6"/>
    <property type="match status" value="1"/>
</dbReference>
<evidence type="ECO:0000256" key="13">
    <source>
        <dbReference type="ARBA" id="ARBA00023136"/>
    </source>
</evidence>
<protein>
    <recommendedName>
        <fullName evidence="15">Microsomal glutathione S-transferase 1</fullName>
        <ecNumber evidence="5">2.5.1.18</ecNumber>
    </recommendedName>
</protein>
<evidence type="ECO:0000256" key="6">
    <source>
        <dbReference type="ARBA" id="ARBA00022679"/>
    </source>
</evidence>
<keyword evidence="13 17" id="KW-0472">Membrane</keyword>
<comment type="caution">
    <text evidence="18">The sequence shown here is derived from an EMBL/GenBank/DDBJ whole genome shotgun (WGS) entry which is preliminary data.</text>
</comment>
<evidence type="ECO:0000256" key="12">
    <source>
        <dbReference type="ARBA" id="ARBA00023128"/>
    </source>
</evidence>
<evidence type="ECO:0000313" key="19">
    <source>
        <dbReference type="Proteomes" id="UP000794436"/>
    </source>
</evidence>
<dbReference type="OrthoDB" id="193139at2759"/>